<dbReference type="Proteomes" id="UP001177670">
    <property type="component" value="Unassembled WGS sequence"/>
</dbReference>
<gene>
    <name evidence="2" type="ORF">K0M31_015203</name>
</gene>
<dbReference type="AlphaFoldDB" id="A0AA40FFN6"/>
<feature type="region of interest" description="Disordered" evidence="1">
    <location>
        <begin position="41"/>
        <end position="82"/>
    </location>
</feature>
<proteinExistence type="predicted"/>
<keyword evidence="3" id="KW-1185">Reference proteome</keyword>
<organism evidence="2 3">
    <name type="scientific">Melipona bicolor</name>
    <dbReference type="NCBI Taxonomy" id="60889"/>
    <lineage>
        <taxon>Eukaryota</taxon>
        <taxon>Metazoa</taxon>
        <taxon>Ecdysozoa</taxon>
        <taxon>Arthropoda</taxon>
        <taxon>Hexapoda</taxon>
        <taxon>Insecta</taxon>
        <taxon>Pterygota</taxon>
        <taxon>Neoptera</taxon>
        <taxon>Endopterygota</taxon>
        <taxon>Hymenoptera</taxon>
        <taxon>Apocrita</taxon>
        <taxon>Aculeata</taxon>
        <taxon>Apoidea</taxon>
        <taxon>Anthophila</taxon>
        <taxon>Apidae</taxon>
        <taxon>Melipona</taxon>
    </lineage>
</organism>
<comment type="caution">
    <text evidence="2">The sequence shown here is derived from an EMBL/GenBank/DDBJ whole genome shotgun (WGS) entry which is preliminary data.</text>
</comment>
<sequence length="128" mass="14219">MFRQILEILGGNSARSGMSVGPGGRAPFKQATATSIPITNKPAKTRSKFESKPSAGTGKKRDVVTSLFSPKRPTSKKVERLGRHEAELKQRYKGFRLRDLEKWESSTCTTQNALSLTIKIRRLIIACK</sequence>
<protein>
    <submittedName>
        <fullName evidence="2">Uncharacterized protein</fullName>
    </submittedName>
</protein>
<dbReference type="EMBL" id="JAHYIQ010000044">
    <property type="protein sequence ID" value="KAK1118156.1"/>
    <property type="molecule type" value="Genomic_DNA"/>
</dbReference>
<evidence type="ECO:0000313" key="3">
    <source>
        <dbReference type="Proteomes" id="UP001177670"/>
    </source>
</evidence>
<reference evidence="2" key="1">
    <citation type="submission" date="2021-10" db="EMBL/GenBank/DDBJ databases">
        <title>Melipona bicolor Genome sequencing and assembly.</title>
        <authorList>
            <person name="Araujo N.S."/>
            <person name="Arias M.C."/>
        </authorList>
    </citation>
    <scope>NUCLEOTIDE SEQUENCE</scope>
    <source>
        <strain evidence="2">USP_2M_L1-L4_2017</strain>
        <tissue evidence="2">Whole body</tissue>
    </source>
</reference>
<accession>A0AA40FFN6</accession>
<evidence type="ECO:0000256" key="1">
    <source>
        <dbReference type="SAM" id="MobiDB-lite"/>
    </source>
</evidence>
<evidence type="ECO:0000313" key="2">
    <source>
        <dbReference type="EMBL" id="KAK1118156.1"/>
    </source>
</evidence>
<name>A0AA40FFN6_9HYME</name>